<dbReference type="Proteomes" id="UP000217301">
    <property type="component" value="Chromosome"/>
</dbReference>
<keyword evidence="3" id="KW-1185">Reference proteome</keyword>
<evidence type="ECO:0000313" key="1">
    <source>
        <dbReference type="EMBL" id="ATA84120.1"/>
    </source>
</evidence>
<keyword evidence="1" id="KW-0540">Nuclease</keyword>
<evidence type="ECO:0000313" key="3">
    <source>
        <dbReference type="Proteomes" id="UP000217301"/>
    </source>
</evidence>
<dbReference type="AlphaFoldDB" id="A0AAX2I9W0"/>
<dbReference type="RefSeq" id="WP_040362041.1">
    <property type="nucleotide sequence ID" value="NZ_CP022385.1"/>
</dbReference>
<sequence length="443" mass="51956">MRITDNNYKGKELNSQYIEDLTPIANHSITHLVCENPNLLVFPQSLEKYLNKPIFNIEGDKLYTNNIMGFVGRNTSKVTITSRFAKDDKNDFFLHCMLQKVLATNIFNFEQSPNNEETIWDFWLYLFPYCLKKAYAQGLYKAYQRKQYNDANVKGSIDVKRHLLKNLPFAGKIAYTTKEHSYDNPLSQLIRHTIEYLRTHPIGNALLNTDAEMRTMVSQFVFHTQNTYNKNARRKVIMANAKPFVHPYFTEYAPLQKICLNILNHEKLTFGEEKDKIYGLLFDGAWLWEEYLNTFLDEDFKHPENLKGNGREYLFKKGKQPIYPDFISKSGSPKLVGDAKYIPLDKHKSYGEDSERAISIYYKTITYMYRFETNRGFLLYPCSKEDSDKPFFSEELYIDGNAENRILEKIGLHIPQETESFQEFTKKIGNNEQALKEHLSKNH</sequence>
<protein>
    <submittedName>
        <fullName evidence="2">5-methylcytosine-specific restriction enzyme subunit McrC</fullName>
    </submittedName>
    <submittedName>
        <fullName evidence="1">Restriction endonuclease</fullName>
    </submittedName>
</protein>
<dbReference type="EMBL" id="UAVP01000007">
    <property type="protein sequence ID" value="SQA74906.1"/>
    <property type="molecule type" value="Genomic_DNA"/>
</dbReference>
<name>A0AAX2I9W0_CAPSP</name>
<reference evidence="1" key="1">
    <citation type="journal article" date="2017" name="Genome Announc.">
        <title>Twelve Complete Reference Genomes of Clinical Isolates in the Capnocytophaga Genus.</title>
        <authorList>
            <person name="Villarma A."/>
            <person name="Gulvik C.A."/>
            <person name="Rowe L.A."/>
            <person name="Sheth M."/>
            <person name="Juieng P."/>
            <person name="Nicholson A.C."/>
            <person name="Loparev V.N."/>
            <person name="McQuiston J.R."/>
        </authorList>
    </citation>
    <scope>NUCLEOTIDE SEQUENCE</scope>
    <source>
        <strain evidence="1">KC1668</strain>
    </source>
</reference>
<dbReference type="KEGG" id="cspu:CGC55_06185"/>
<keyword evidence="1" id="KW-0378">Hydrolase</keyword>
<dbReference type="Proteomes" id="UP000249902">
    <property type="component" value="Unassembled WGS sequence"/>
</dbReference>
<dbReference type="Pfam" id="PF10117">
    <property type="entry name" value="McrBC"/>
    <property type="match status" value="1"/>
</dbReference>
<dbReference type="GO" id="GO:0004519">
    <property type="term" value="F:endonuclease activity"/>
    <property type="evidence" value="ECO:0007669"/>
    <property type="project" value="UniProtKB-KW"/>
</dbReference>
<evidence type="ECO:0000313" key="2">
    <source>
        <dbReference type="EMBL" id="SQA74906.1"/>
    </source>
</evidence>
<accession>A0AAX2I9W0</accession>
<dbReference type="REBASE" id="421855">
    <property type="entry name" value="Csp11653McrBCP"/>
</dbReference>
<keyword evidence="1" id="KW-0255">Endonuclease</keyword>
<dbReference type="EMBL" id="CP022385">
    <property type="protein sequence ID" value="ATA84120.1"/>
    <property type="molecule type" value="Genomic_DNA"/>
</dbReference>
<dbReference type="PANTHER" id="PTHR38733:SF1">
    <property type="entry name" value="TYPE IV METHYL-DIRECTED RESTRICTION ENZYME ECOKMCRBC"/>
    <property type="match status" value="1"/>
</dbReference>
<reference evidence="2 4" key="3">
    <citation type="submission" date="2018-06" db="EMBL/GenBank/DDBJ databases">
        <authorList>
            <consortium name="Pathogen Informatics"/>
            <person name="Doyle S."/>
        </authorList>
    </citation>
    <scope>NUCLEOTIDE SEQUENCE [LARGE SCALE GENOMIC DNA]</scope>
    <source>
        <strain evidence="2 4">NCTC11653</strain>
    </source>
</reference>
<dbReference type="PANTHER" id="PTHR38733">
    <property type="entry name" value="PROTEIN MCRC"/>
    <property type="match status" value="1"/>
</dbReference>
<proteinExistence type="predicted"/>
<organism evidence="2 4">
    <name type="scientific">Capnocytophaga sputigena</name>
    <dbReference type="NCBI Taxonomy" id="1019"/>
    <lineage>
        <taxon>Bacteria</taxon>
        <taxon>Pseudomonadati</taxon>
        <taxon>Bacteroidota</taxon>
        <taxon>Flavobacteriia</taxon>
        <taxon>Flavobacteriales</taxon>
        <taxon>Flavobacteriaceae</taxon>
        <taxon>Capnocytophaga</taxon>
    </lineage>
</organism>
<dbReference type="InterPro" id="IPR019292">
    <property type="entry name" value="McrC"/>
</dbReference>
<reference evidence="3" key="2">
    <citation type="submission" date="2017-06" db="EMBL/GenBank/DDBJ databases">
        <title>Capnocytophaga spp. assemblies.</title>
        <authorList>
            <person name="Gulvik C.A."/>
        </authorList>
    </citation>
    <scope>NUCLEOTIDE SEQUENCE [LARGE SCALE GENOMIC DNA]</scope>
    <source>
        <strain evidence="3">KC1668</strain>
    </source>
</reference>
<gene>
    <name evidence="1" type="ORF">CGC55_06185</name>
    <name evidence="2" type="ORF">NCTC11653_00801</name>
</gene>
<evidence type="ECO:0000313" key="4">
    <source>
        <dbReference type="Proteomes" id="UP000249902"/>
    </source>
</evidence>